<reference evidence="1 2" key="1">
    <citation type="submission" date="2018-11" db="EMBL/GenBank/DDBJ databases">
        <authorList>
            <consortium name="Pathogen Informatics"/>
        </authorList>
    </citation>
    <scope>NUCLEOTIDE SEQUENCE [LARGE SCALE GENOMIC DNA]</scope>
    <source>
        <strain evidence="1 2">NCTC10913</strain>
    </source>
</reference>
<dbReference type="Proteomes" id="UP000277570">
    <property type="component" value="Unassembled WGS sequence"/>
</dbReference>
<dbReference type="RefSeq" id="WP_125147675.1">
    <property type="nucleotide sequence ID" value="NZ_UYIN01000001.1"/>
</dbReference>
<comment type="caution">
    <text evidence="1">The sequence shown here is derived from an EMBL/GenBank/DDBJ whole genome shotgun (WGS) entry which is preliminary data.</text>
</comment>
<organism evidence="1 2">
    <name type="scientific">Clostridium carnis</name>
    <dbReference type="NCBI Taxonomy" id="1530"/>
    <lineage>
        <taxon>Bacteria</taxon>
        <taxon>Bacillati</taxon>
        <taxon>Bacillota</taxon>
        <taxon>Clostridia</taxon>
        <taxon>Eubacteriales</taxon>
        <taxon>Clostridiaceae</taxon>
        <taxon>Clostridium</taxon>
    </lineage>
</organism>
<dbReference type="EMBL" id="UYIN01000001">
    <property type="protein sequence ID" value="VDG69777.1"/>
    <property type="molecule type" value="Genomic_DNA"/>
</dbReference>
<protein>
    <submittedName>
        <fullName evidence="1">Uncharacterized protein</fullName>
    </submittedName>
</protein>
<proteinExistence type="predicted"/>
<evidence type="ECO:0000313" key="2">
    <source>
        <dbReference type="Proteomes" id="UP000277570"/>
    </source>
</evidence>
<accession>A0ABY6SNQ8</accession>
<sequence>MRNVVSIVLVPIDDFTDEVIIDKAVDIKIEGNSMKRPIKKQEGFFVFTNINEKNIAITIKSYYYNSAKLEVDIEKLNKLNPVVKVRLKPNSKYKFPKGITCINGKTEPNTSIKIIYRCKNNLFMLFEDNVREDSKLKIYNPLNIDLEGKSFLIGEKSKKEKEEFNIIEFNEESSMYLLDQQLKKSYKKEVCEILKIDHIDVFEDGKFFFPLKNFTYEQSEIVIEKEDGKKKEIKLILGIVNDVEFC</sequence>
<gene>
    <name evidence="1" type="ORF">NCTC10913_00417</name>
</gene>
<keyword evidence="2" id="KW-1185">Reference proteome</keyword>
<evidence type="ECO:0000313" key="1">
    <source>
        <dbReference type="EMBL" id="VDG69777.1"/>
    </source>
</evidence>
<name>A0ABY6SNQ8_9CLOT</name>